<gene>
    <name evidence="2" type="ORF">BJP25_05555</name>
</gene>
<dbReference type="RefSeq" id="WP_075978727.1">
    <property type="nucleotide sequence ID" value="NZ_MKQR01000032.1"/>
</dbReference>
<dbReference type="Pfam" id="PF00239">
    <property type="entry name" value="Resolvase"/>
    <property type="match status" value="1"/>
</dbReference>
<dbReference type="InterPro" id="IPR006119">
    <property type="entry name" value="Resolv_N"/>
</dbReference>
<organism evidence="2 3">
    <name type="scientific">Actinokineospora bangkokensis</name>
    <dbReference type="NCBI Taxonomy" id="1193682"/>
    <lineage>
        <taxon>Bacteria</taxon>
        <taxon>Bacillati</taxon>
        <taxon>Actinomycetota</taxon>
        <taxon>Actinomycetes</taxon>
        <taxon>Pseudonocardiales</taxon>
        <taxon>Pseudonocardiaceae</taxon>
        <taxon>Actinokineospora</taxon>
    </lineage>
</organism>
<dbReference type="AlphaFoldDB" id="A0A1Q9LBY5"/>
<dbReference type="InterPro" id="IPR036162">
    <property type="entry name" value="Resolvase-like_N_sf"/>
</dbReference>
<sequence>MTAMADTSTSTRLREQPLPCPQAQAFPSEMVFGYVRSVSDRPGYLAACREQLAIWCARQGWELRAVFTDTCSGLDVEDRPGFRGLLAALADHQAAAVVLPDGGHLSRTVEVVDVLAAQLLAHGVELRVMDGGLPPVVVRQLAHLALS</sequence>
<dbReference type="SUPFAM" id="SSF53041">
    <property type="entry name" value="Resolvase-like"/>
    <property type="match status" value="1"/>
</dbReference>
<evidence type="ECO:0000313" key="3">
    <source>
        <dbReference type="Proteomes" id="UP000186040"/>
    </source>
</evidence>
<dbReference type="Proteomes" id="UP000186040">
    <property type="component" value="Unassembled WGS sequence"/>
</dbReference>
<dbReference type="SMART" id="SM00857">
    <property type="entry name" value="Resolvase"/>
    <property type="match status" value="1"/>
</dbReference>
<evidence type="ECO:0000259" key="1">
    <source>
        <dbReference type="SMART" id="SM00857"/>
    </source>
</evidence>
<name>A0A1Q9LBY5_9PSEU</name>
<comment type="caution">
    <text evidence="2">The sequence shown here is derived from an EMBL/GenBank/DDBJ whole genome shotgun (WGS) entry which is preliminary data.</text>
</comment>
<dbReference type="OrthoDB" id="3695776at2"/>
<keyword evidence="3" id="KW-1185">Reference proteome</keyword>
<dbReference type="STRING" id="1193682.BJP25_05555"/>
<dbReference type="GO" id="GO:0000150">
    <property type="term" value="F:DNA strand exchange activity"/>
    <property type="evidence" value="ECO:0007669"/>
    <property type="project" value="InterPro"/>
</dbReference>
<dbReference type="GO" id="GO:0003677">
    <property type="term" value="F:DNA binding"/>
    <property type="evidence" value="ECO:0007669"/>
    <property type="project" value="InterPro"/>
</dbReference>
<feature type="domain" description="Resolvase/invertase-type recombinase catalytic" evidence="1">
    <location>
        <begin position="31"/>
        <end position="143"/>
    </location>
</feature>
<dbReference type="Gene3D" id="3.40.50.1390">
    <property type="entry name" value="Resolvase, N-terminal catalytic domain"/>
    <property type="match status" value="1"/>
</dbReference>
<reference evidence="2 3" key="1">
    <citation type="submission" date="2016-10" db="EMBL/GenBank/DDBJ databases">
        <title>The Draft Genome Sequence of Actinokineospora bangkokensis 44EHWT reveals the biosynthetic pathway of antifungal compounds Thailandins with unusual extender unit butylmalonyl-CoA.</title>
        <authorList>
            <person name="Greule A."/>
            <person name="Intra B."/>
            <person name="Flemming S."/>
            <person name="Rommel M.G."/>
            <person name="Panbangred W."/>
            <person name="Bechthold A."/>
        </authorList>
    </citation>
    <scope>NUCLEOTIDE SEQUENCE [LARGE SCALE GENOMIC DNA]</scope>
    <source>
        <strain evidence="2 3">44EHW</strain>
    </source>
</reference>
<proteinExistence type="predicted"/>
<accession>A0A1Q9LBY5</accession>
<dbReference type="EMBL" id="MKQR01000032">
    <property type="protein sequence ID" value="OLR89542.1"/>
    <property type="molecule type" value="Genomic_DNA"/>
</dbReference>
<evidence type="ECO:0000313" key="2">
    <source>
        <dbReference type="EMBL" id="OLR89542.1"/>
    </source>
</evidence>
<protein>
    <recommendedName>
        <fullName evidence="1">Resolvase/invertase-type recombinase catalytic domain-containing protein</fullName>
    </recommendedName>
</protein>